<evidence type="ECO:0000256" key="4">
    <source>
        <dbReference type="SAM" id="MobiDB-lite"/>
    </source>
</evidence>
<dbReference type="KEGG" id="hsc:HVS_11355"/>
<evidence type="ECO:0000256" key="1">
    <source>
        <dbReference type="ARBA" id="ARBA00023125"/>
    </source>
</evidence>
<dbReference type="InterPro" id="IPR000424">
    <property type="entry name" value="Primosome_PriB/ssb"/>
</dbReference>
<dbReference type="InterPro" id="IPR011344">
    <property type="entry name" value="ssDNA-bd"/>
</dbReference>
<keyword evidence="2" id="KW-0234">DNA repair</keyword>
<dbReference type="OrthoDB" id="9809878at2"/>
<reference evidence="6 8" key="2">
    <citation type="journal article" date="2018" name="Syst. Appl. Microbiol.">
        <title>Characterization and high-quality draft genome sequence of Herbivorax saccincola A7, an anaerobic, alkaliphilic, thermophilic, cellulolytic, and xylanolytic bacterium.</title>
        <authorList>
            <person name="Aikawa S."/>
            <person name="Baramee S."/>
            <person name="Sermsathanaswadi J."/>
            <person name="Thianheng P."/>
            <person name="Tachaapaikoon C."/>
            <person name="Shikata A."/>
            <person name="Waeonukul R."/>
            <person name="Pason P."/>
            <person name="Ratanakhanokchai K."/>
            <person name="Kosugi A."/>
        </authorList>
    </citation>
    <scope>NUCLEOTIDE SEQUENCE [LARGE SCALE GENOMIC DNA]</scope>
    <source>
        <strain evidence="6 8">A7</strain>
    </source>
</reference>
<evidence type="ECO:0000256" key="2">
    <source>
        <dbReference type="HAMAP-Rule" id="MF_00984"/>
    </source>
</evidence>
<evidence type="ECO:0000256" key="3">
    <source>
        <dbReference type="PIRNR" id="PIRNR002070"/>
    </source>
</evidence>
<keyword evidence="2" id="KW-0235">DNA replication</keyword>
<dbReference type="PIRSF" id="PIRSF002070">
    <property type="entry name" value="SSB"/>
    <property type="match status" value="1"/>
</dbReference>
<proteinExistence type="inferred from homology"/>
<dbReference type="CDD" id="cd04496">
    <property type="entry name" value="SSB_OBF"/>
    <property type="match status" value="1"/>
</dbReference>
<evidence type="ECO:0000313" key="5">
    <source>
        <dbReference type="EMBL" id="AUG58163.1"/>
    </source>
</evidence>
<evidence type="ECO:0000313" key="8">
    <source>
        <dbReference type="Proteomes" id="UP000239720"/>
    </source>
</evidence>
<dbReference type="Gene3D" id="2.40.50.140">
    <property type="entry name" value="Nucleic acid-binding proteins"/>
    <property type="match status" value="1"/>
</dbReference>
<dbReference type="AlphaFoldDB" id="A0A2K9EJK9"/>
<dbReference type="GO" id="GO:0006260">
    <property type="term" value="P:DNA replication"/>
    <property type="evidence" value="ECO:0007669"/>
    <property type="project" value="UniProtKB-UniRule"/>
</dbReference>
<evidence type="ECO:0000313" key="7">
    <source>
        <dbReference type="Proteomes" id="UP000233534"/>
    </source>
</evidence>
<dbReference type="Proteomes" id="UP000239720">
    <property type="component" value="Unassembled WGS sequence"/>
</dbReference>
<gene>
    <name evidence="5" type="primary">ssb3</name>
    <name evidence="6" type="ORF">B9R14_15565</name>
    <name evidence="5" type="ORF">HVS_11355</name>
</gene>
<dbReference type="Pfam" id="PF00436">
    <property type="entry name" value="SSB"/>
    <property type="match status" value="1"/>
</dbReference>
<comment type="subunit">
    <text evidence="2">Homotetramer.</text>
</comment>
<keyword evidence="1 2" id="KW-0238">DNA-binding</keyword>
<dbReference type="SUPFAM" id="SSF50249">
    <property type="entry name" value="Nucleic acid-binding proteins"/>
    <property type="match status" value="1"/>
</dbReference>
<keyword evidence="2" id="KW-0233">DNA recombination</keyword>
<feature type="short sequence motif" description="Important for interaction with partner proteins" evidence="2">
    <location>
        <begin position="130"/>
        <end position="135"/>
    </location>
</feature>
<dbReference type="Proteomes" id="UP000233534">
    <property type="component" value="Chromosome"/>
</dbReference>
<feature type="compositionally biased region" description="Acidic residues" evidence="4">
    <location>
        <begin position="121"/>
        <end position="135"/>
    </location>
</feature>
<protein>
    <recommendedName>
        <fullName evidence="2 3">Single-stranded DNA-binding protein</fullName>
        <shortName evidence="2">SSB</shortName>
    </recommendedName>
</protein>
<comment type="function">
    <text evidence="2">Plays an important role in DNA replication, recombination and repair. Binds to ssDNA and to an array of partner proteins to recruit them to their sites of action during DNA metabolism.</text>
</comment>
<dbReference type="GO" id="GO:0006310">
    <property type="term" value="P:DNA recombination"/>
    <property type="evidence" value="ECO:0007669"/>
    <property type="project" value="UniProtKB-UniRule"/>
</dbReference>
<keyword evidence="7" id="KW-1185">Reference proteome</keyword>
<dbReference type="PROSITE" id="PS50935">
    <property type="entry name" value="SSB"/>
    <property type="match status" value="1"/>
</dbReference>
<dbReference type="RefSeq" id="WP_101302384.1">
    <property type="nucleotide sequence ID" value="NZ_CP025197.1"/>
</dbReference>
<dbReference type="PANTHER" id="PTHR10302">
    <property type="entry name" value="SINGLE-STRANDED DNA-BINDING PROTEIN"/>
    <property type="match status" value="1"/>
</dbReference>
<dbReference type="NCBIfam" id="TIGR00621">
    <property type="entry name" value="ssb"/>
    <property type="match status" value="1"/>
</dbReference>
<evidence type="ECO:0000313" key="6">
    <source>
        <dbReference type="EMBL" id="PQQ68045.1"/>
    </source>
</evidence>
<dbReference type="GO" id="GO:0006281">
    <property type="term" value="P:DNA repair"/>
    <property type="evidence" value="ECO:0007669"/>
    <property type="project" value="UniProtKB-UniRule"/>
</dbReference>
<dbReference type="GO" id="GO:0009295">
    <property type="term" value="C:nucleoid"/>
    <property type="evidence" value="ECO:0007669"/>
    <property type="project" value="TreeGrafter"/>
</dbReference>
<dbReference type="EMBL" id="NEMB01000003">
    <property type="protein sequence ID" value="PQQ68045.1"/>
    <property type="molecule type" value="Genomic_DNA"/>
</dbReference>
<dbReference type="EMBL" id="CP025197">
    <property type="protein sequence ID" value="AUG58163.1"/>
    <property type="molecule type" value="Genomic_DNA"/>
</dbReference>
<feature type="region of interest" description="Disordered" evidence="4">
    <location>
        <begin position="106"/>
        <end position="135"/>
    </location>
</feature>
<dbReference type="PANTHER" id="PTHR10302:SF27">
    <property type="entry name" value="SINGLE-STRANDED DNA-BINDING PROTEIN"/>
    <property type="match status" value="1"/>
</dbReference>
<organism evidence="5 7">
    <name type="scientific">Acetivibrio saccincola</name>
    <dbReference type="NCBI Taxonomy" id="1677857"/>
    <lineage>
        <taxon>Bacteria</taxon>
        <taxon>Bacillati</taxon>
        <taxon>Bacillota</taxon>
        <taxon>Clostridia</taxon>
        <taxon>Eubacteriales</taxon>
        <taxon>Oscillospiraceae</taxon>
        <taxon>Acetivibrio</taxon>
    </lineage>
</organism>
<reference evidence="5 7" key="1">
    <citation type="submission" date="2017-12" db="EMBL/GenBank/DDBJ databases">
        <title>Complete genome sequence of Herbivorax saccincola GGR1, a novel Cellulosome-producing hydrolytic bacterium in a thermophilic biogas plant, established by Illumina and Nanopore MinION sequencing.</title>
        <authorList>
            <person name="Pechtl A."/>
            <person name="Ruckert C."/>
            <person name="Koeck D.E."/>
            <person name="Maus I."/>
            <person name="Winkler A."/>
            <person name="Kalinowski J."/>
            <person name="Puhler A."/>
            <person name="Schwarz W.W."/>
            <person name="Zverlov V.V."/>
            <person name="Schluter A."/>
            <person name="Liebl W."/>
        </authorList>
    </citation>
    <scope>NUCLEOTIDE SEQUENCE [LARGE SCALE GENOMIC DNA]</scope>
    <source>
        <strain evidence="5">GGR1</strain>
        <strain evidence="7">SR1</strain>
    </source>
</reference>
<comment type="caution">
    <text evidence="2">Lacks conserved residue(s) required for the propagation of feature annotation.</text>
</comment>
<accession>A0A2K9EJK9</accession>
<dbReference type="InterPro" id="IPR012340">
    <property type="entry name" value="NA-bd_OB-fold"/>
</dbReference>
<dbReference type="HAMAP" id="MF_00984">
    <property type="entry name" value="SSB"/>
    <property type="match status" value="1"/>
</dbReference>
<sequence length="135" mass="15688">MNKVILMGRLTKDPELRYTNVNNIPVCRFTLAVDRRFQRQGEERQADFIPIVAWDKLAEFCSKYFIKGQQVAVTGRLQLRTWDDNEGKRHYVTEVIAEEAYFADSKRESGTDNISDNYVAENDDSDSDIDDELPF</sequence>
<dbReference type="GO" id="GO:0003697">
    <property type="term" value="F:single-stranded DNA binding"/>
    <property type="evidence" value="ECO:0007669"/>
    <property type="project" value="UniProtKB-UniRule"/>
</dbReference>
<name>A0A2K9EJK9_9FIRM</name>
<keyword evidence="2" id="KW-0227">DNA damage</keyword>